<keyword evidence="4" id="KW-0804">Transcription</keyword>
<evidence type="ECO:0000256" key="1">
    <source>
        <dbReference type="ARBA" id="ARBA00022491"/>
    </source>
</evidence>
<dbReference type="Pfam" id="PF13411">
    <property type="entry name" value="MerR_1"/>
    <property type="match status" value="1"/>
</dbReference>
<dbReference type="Proteomes" id="UP000182121">
    <property type="component" value="Unassembled WGS sequence"/>
</dbReference>
<dbReference type="CDD" id="cd01107">
    <property type="entry name" value="HTH_BmrR"/>
    <property type="match status" value="1"/>
</dbReference>
<evidence type="ECO:0000256" key="4">
    <source>
        <dbReference type="ARBA" id="ARBA00023163"/>
    </source>
</evidence>
<dbReference type="GO" id="GO:0003700">
    <property type="term" value="F:DNA-binding transcription factor activity"/>
    <property type="evidence" value="ECO:0007669"/>
    <property type="project" value="InterPro"/>
</dbReference>
<protein>
    <submittedName>
        <fullName evidence="7">DNA-binding transcriptional regulator, MerR family</fullName>
    </submittedName>
</protein>
<sequence>MKNLFSIGEVSKQQNISRQALIFYDKIGLFCPVYTDPNNGYRYYSTNQLDYLDTICIMKRIGFSLEEIKTHMKSYTIDNSILALRKQLTTIERQIEELQMIKSRVEHRCSELEHALSIRKNSNMVTIENVKKQYILVHEVSAPYSQEQVSIATKECFVRSFKERLPIFFQSGAIVSYEHIQQKRYAEASFVFLPIEKTSNVEGIMELPAGQCVCTYHTGDYPSIGNSYERILTYCKKNNLKIRSDSYEFAINDYLSTGDENEYITKILFYI</sequence>
<keyword evidence="2" id="KW-0805">Transcription regulation</keyword>
<reference evidence="7 8" key="1">
    <citation type="submission" date="2016-10" db="EMBL/GenBank/DDBJ databases">
        <authorList>
            <person name="Varghese N."/>
            <person name="Submissions S."/>
        </authorList>
    </citation>
    <scope>NUCLEOTIDE SEQUENCE [LARGE SCALE GENOMIC DNA]</scope>
    <source>
        <strain evidence="7 8">NLAE-zl-C196</strain>
    </source>
</reference>
<dbReference type="AlphaFoldDB" id="A0A1I0I657"/>
<gene>
    <name evidence="7" type="ORF">SAMN05216521_103516</name>
</gene>
<keyword evidence="3 7" id="KW-0238">DNA-binding</keyword>
<dbReference type="GO" id="GO:0003677">
    <property type="term" value="F:DNA binding"/>
    <property type="evidence" value="ECO:0007669"/>
    <property type="project" value="UniProtKB-KW"/>
</dbReference>
<dbReference type="InterPro" id="IPR047057">
    <property type="entry name" value="MerR_fam"/>
</dbReference>
<dbReference type="PANTHER" id="PTHR30204:SF69">
    <property type="entry name" value="MERR-FAMILY TRANSCRIPTIONAL REGULATOR"/>
    <property type="match status" value="1"/>
</dbReference>
<accession>A0A1I0I657</accession>
<evidence type="ECO:0000313" key="7">
    <source>
        <dbReference type="EMBL" id="SET92004.1"/>
    </source>
</evidence>
<organism evidence="7 8">
    <name type="scientific">Enterocloster clostridioformis</name>
    <dbReference type="NCBI Taxonomy" id="1531"/>
    <lineage>
        <taxon>Bacteria</taxon>
        <taxon>Bacillati</taxon>
        <taxon>Bacillota</taxon>
        <taxon>Clostridia</taxon>
        <taxon>Lachnospirales</taxon>
        <taxon>Lachnospiraceae</taxon>
        <taxon>Enterocloster</taxon>
    </lineage>
</organism>
<evidence type="ECO:0000256" key="5">
    <source>
        <dbReference type="SAM" id="Coils"/>
    </source>
</evidence>
<dbReference type="EMBL" id="FOIO01000035">
    <property type="protein sequence ID" value="SET92004.1"/>
    <property type="molecule type" value="Genomic_DNA"/>
</dbReference>
<feature type="domain" description="HTH merR-type" evidence="6">
    <location>
        <begin position="4"/>
        <end position="74"/>
    </location>
</feature>
<dbReference type="Pfam" id="PF06445">
    <property type="entry name" value="GyrI-like"/>
    <property type="match status" value="1"/>
</dbReference>
<evidence type="ECO:0000259" key="6">
    <source>
        <dbReference type="PROSITE" id="PS50937"/>
    </source>
</evidence>
<dbReference type="PANTHER" id="PTHR30204">
    <property type="entry name" value="REDOX-CYCLING DRUG-SENSING TRANSCRIPTIONAL ACTIVATOR SOXR"/>
    <property type="match status" value="1"/>
</dbReference>
<dbReference type="SUPFAM" id="SSF46955">
    <property type="entry name" value="Putative DNA-binding domain"/>
    <property type="match status" value="1"/>
</dbReference>
<dbReference type="Gene3D" id="1.10.1660.10">
    <property type="match status" value="1"/>
</dbReference>
<evidence type="ECO:0000256" key="3">
    <source>
        <dbReference type="ARBA" id="ARBA00023125"/>
    </source>
</evidence>
<dbReference type="Gene3D" id="3.20.80.10">
    <property type="entry name" value="Regulatory factor, effector binding domain"/>
    <property type="match status" value="1"/>
</dbReference>
<feature type="coiled-coil region" evidence="5">
    <location>
        <begin position="81"/>
        <end position="115"/>
    </location>
</feature>
<keyword evidence="5" id="KW-0175">Coiled coil</keyword>
<dbReference type="InterPro" id="IPR000551">
    <property type="entry name" value="MerR-type_HTH_dom"/>
</dbReference>
<dbReference type="InterPro" id="IPR029442">
    <property type="entry name" value="GyrI-like"/>
</dbReference>
<evidence type="ECO:0000256" key="2">
    <source>
        <dbReference type="ARBA" id="ARBA00023015"/>
    </source>
</evidence>
<keyword evidence="1" id="KW-0678">Repressor</keyword>
<dbReference type="InterPro" id="IPR009061">
    <property type="entry name" value="DNA-bd_dom_put_sf"/>
</dbReference>
<proteinExistence type="predicted"/>
<evidence type="ECO:0000313" key="8">
    <source>
        <dbReference type="Proteomes" id="UP000182121"/>
    </source>
</evidence>
<name>A0A1I0I657_9FIRM</name>
<dbReference type="InterPro" id="IPR011256">
    <property type="entry name" value="Reg_factor_effector_dom_sf"/>
</dbReference>
<dbReference type="SMART" id="SM00422">
    <property type="entry name" value="HTH_MERR"/>
    <property type="match status" value="1"/>
</dbReference>
<comment type="caution">
    <text evidence="7">The sequence shown here is derived from an EMBL/GenBank/DDBJ whole genome shotgun (WGS) entry which is preliminary data.</text>
</comment>
<dbReference type="SUPFAM" id="SSF55136">
    <property type="entry name" value="Probable bacterial effector-binding domain"/>
    <property type="match status" value="1"/>
</dbReference>
<dbReference type="PROSITE" id="PS50937">
    <property type="entry name" value="HTH_MERR_2"/>
    <property type="match status" value="1"/>
</dbReference>
<dbReference type="RefSeq" id="WP_074663238.1">
    <property type="nucleotide sequence ID" value="NZ_FOIO01000035.1"/>
</dbReference>